<evidence type="ECO:0000256" key="5">
    <source>
        <dbReference type="ARBA" id="ARBA00022856"/>
    </source>
</evidence>
<organism evidence="8 9">
    <name type="scientific">Vagococcus salmoninarum</name>
    <dbReference type="NCBI Taxonomy" id="2739"/>
    <lineage>
        <taxon>Bacteria</taxon>
        <taxon>Bacillati</taxon>
        <taxon>Bacillota</taxon>
        <taxon>Bacilli</taxon>
        <taxon>Lactobacillales</taxon>
        <taxon>Enterococcaceae</taxon>
        <taxon>Vagococcus</taxon>
    </lineage>
</organism>
<keyword evidence="5" id="KW-0653">Protein transport</keyword>
<evidence type="ECO:0000259" key="7">
    <source>
        <dbReference type="Pfam" id="PF00496"/>
    </source>
</evidence>
<dbReference type="PIRSF" id="PIRSF002741">
    <property type="entry name" value="MppA"/>
    <property type="match status" value="1"/>
</dbReference>
<keyword evidence="5" id="KW-0571">Peptide transport</keyword>
<evidence type="ECO:0000313" key="9">
    <source>
        <dbReference type="Proteomes" id="UP000287239"/>
    </source>
</evidence>
<dbReference type="SUPFAM" id="SSF53850">
    <property type="entry name" value="Periplasmic binding protein-like II"/>
    <property type="match status" value="1"/>
</dbReference>
<evidence type="ECO:0000256" key="6">
    <source>
        <dbReference type="SAM" id="SignalP"/>
    </source>
</evidence>
<dbReference type="Proteomes" id="UP000287239">
    <property type="component" value="Unassembled WGS sequence"/>
</dbReference>
<dbReference type="PANTHER" id="PTHR30290:SF10">
    <property type="entry name" value="PERIPLASMIC OLIGOPEPTIDE-BINDING PROTEIN-RELATED"/>
    <property type="match status" value="1"/>
</dbReference>
<dbReference type="Gene3D" id="3.10.105.10">
    <property type="entry name" value="Dipeptide-binding Protein, Domain 3"/>
    <property type="match status" value="1"/>
</dbReference>
<dbReference type="Gene3D" id="3.40.190.10">
    <property type="entry name" value="Periplasmic binding protein-like II"/>
    <property type="match status" value="1"/>
</dbReference>
<keyword evidence="4 6" id="KW-0732">Signal</keyword>
<feature type="signal peptide" evidence="6">
    <location>
        <begin position="1"/>
        <end position="21"/>
    </location>
</feature>
<dbReference type="PANTHER" id="PTHR30290">
    <property type="entry name" value="PERIPLASMIC BINDING COMPONENT OF ABC TRANSPORTER"/>
    <property type="match status" value="1"/>
</dbReference>
<dbReference type="GO" id="GO:0043190">
    <property type="term" value="C:ATP-binding cassette (ABC) transporter complex"/>
    <property type="evidence" value="ECO:0007669"/>
    <property type="project" value="InterPro"/>
</dbReference>
<dbReference type="GO" id="GO:0015833">
    <property type="term" value="P:peptide transport"/>
    <property type="evidence" value="ECO:0007669"/>
    <property type="project" value="UniProtKB-KW"/>
</dbReference>
<dbReference type="CDD" id="cd08504">
    <property type="entry name" value="PBP2_OppA"/>
    <property type="match status" value="1"/>
</dbReference>
<evidence type="ECO:0000256" key="2">
    <source>
        <dbReference type="ARBA" id="ARBA00005695"/>
    </source>
</evidence>
<dbReference type="FunFam" id="3.90.76.10:FF:000001">
    <property type="entry name" value="Oligopeptide ABC transporter substrate-binding protein"/>
    <property type="match status" value="1"/>
</dbReference>
<comment type="similarity">
    <text evidence="2">Belongs to the bacterial solute-binding protein 5 family.</text>
</comment>
<dbReference type="PROSITE" id="PS51257">
    <property type="entry name" value="PROKAR_LIPOPROTEIN"/>
    <property type="match status" value="1"/>
</dbReference>
<dbReference type="InterPro" id="IPR039424">
    <property type="entry name" value="SBP_5"/>
</dbReference>
<reference evidence="8 9" key="1">
    <citation type="submission" date="2017-05" db="EMBL/GenBank/DDBJ databases">
        <title>Vagococcus spp. assemblies.</title>
        <authorList>
            <person name="Gulvik C.A."/>
        </authorList>
    </citation>
    <scope>NUCLEOTIDE SEQUENCE [LARGE SCALE GENOMIC DNA]</scope>
    <source>
        <strain evidence="8 9">NCFB 2777</strain>
    </source>
</reference>
<feature type="domain" description="Solute-binding protein family 5" evidence="7">
    <location>
        <begin position="90"/>
        <end position="469"/>
    </location>
</feature>
<dbReference type="InterPro" id="IPR000914">
    <property type="entry name" value="SBP_5_dom"/>
</dbReference>
<gene>
    <name evidence="8" type="ORF">CBF35_06895</name>
</gene>
<keyword evidence="3" id="KW-0813">Transport</keyword>
<dbReference type="GeneID" id="98568092"/>
<feature type="chain" id="PRO_5039126740" evidence="6">
    <location>
        <begin position="22"/>
        <end position="554"/>
    </location>
</feature>
<dbReference type="InterPro" id="IPR030678">
    <property type="entry name" value="Peptide/Ni-bd"/>
</dbReference>
<dbReference type="GO" id="GO:0030288">
    <property type="term" value="C:outer membrane-bounded periplasmic space"/>
    <property type="evidence" value="ECO:0007669"/>
    <property type="project" value="UniProtKB-ARBA"/>
</dbReference>
<dbReference type="Pfam" id="PF00496">
    <property type="entry name" value="SBP_bac_5"/>
    <property type="match status" value="1"/>
</dbReference>
<dbReference type="RefSeq" id="WP_126779445.1">
    <property type="nucleotide sequence ID" value="NZ_NGJU01000008.1"/>
</dbReference>
<comment type="caution">
    <text evidence="8">The sequence shown here is derived from an EMBL/GenBank/DDBJ whole genome shotgun (WGS) entry which is preliminary data.</text>
</comment>
<protein>
    <submittedName>
        <fullName evidence="8">Peptide ABC transporter substrate-binding protein</fullName>
    </submittedName>
</protein>
<dbReference type="InterPro" id="IPR023765">
    <property type="entry name" value="SBP_5_CS"/>
</dbReference>
<evidence type="ECO:0000256" key="3">
    <source>
        <dbReference type="ARBA" id="ARBA00022448"/>
    </source>
</evidence>
<keyword evidence="9" id="KW-1185">Reference proteome</keyword>
<dbReference type="OrthoDB" id="2255988at2"/>
<evidence type="ECO:0000313" key="8">
    <source>
        <dbReference type="EMBL" id="RST96134.1"/>
    </source>
</evidence>
<accession>A0A429ZQX9</accession>
<dbReference type="FunFam" id="3.10.105.10:FF:000001">
    <property type="entry name" value="Oligopeptide ABC transporter, oligopeptide-binding protein"/>
    <property type="match status" value="1"/>
</dbReference>
<evidence type="ECO:0000256" key="4">
    <source>
        <dbReference type="ARBA" id="ARBA00022729"/>
    </source>
</evidence>
<dbReference type="GO" id="GO:1904680">
    <property type="term" value="F:peptide transmembrane transporter activity"/>
    <property type="evidence" value="ECO:0007669"/>
    <property type="project" value="TreeGrafter"/>
</dbReference>
<name>A0A429ZQX9_9ENTE</name>
<dbReference type="PROSITE" id="PS01040">
    <property type="entry name" value="SBP_BACTERIAL_5"/>
    <property type="match status" value="1"/>
</dbReference>
<comment type="subcellular location">
    <subcellularLocation>
        <location evidence="1">Cell membrane</location>
        <topology evidence="1">Lipid-anchor</topology>
    </subcellularLocation>
</comment>
<dbReference type="EMBL" id="NGJU01000008">
    <property type="protein sequence ID" value="RST96134.1"/>
    <property type="molecule type" value="Genomic_DNA"/>
</dbReference>
<dbReference type="AlphaFoldDB" id="A0A429ZQX9"/>
<dbReference type="Gene3D" id="3.90.76.10">
    <property type="entry name" value="Dipeptide-binding Protein, Domain 1"/>
    <property type="match status" value="1"/>
</dbReference>
<proteinExistence type="inferred from homology"/>
<sequence>MNQKKWLKMGMVLMAPLVLLAACGPAKEAGKDQEQEATKTEQVFRTIVNQEMPTADLSLSNDVISSTALNSVYEGLYRFNAEGKAEPAGAAEEAVVSEDGLTYKFKLREDAKWSDGEPVTAADYVYSWQRGANPETGAEYAFFFGNVANGEAITAGDKPVSDLGIKAVGDYELEITLAKPTPYFDYLLAFSTFAPQRQDIVEKFGKDYATTSDNAVYNGPFTLTGFDGPGIDTEWAYEKNPEYWDQETVKLDKIQVNVAKESSTALNLYQDGQADDVLLSGELAHQMAEDPEFVSDKKAATMYLEMNHKKADSPFKNENFRKAISYAINREAIANDILGDGSIVPTGLVPSGIKLNIDGEEKEFAKDSGNHLEYSPEKAKEFWKKAQAELGKKELTFDLLTADSDGAKKVAEYIQGVVTETLEGVSVTVSPVTFAIRIERGMKNDFDMLNSGWNADYADPSSFIDLFETGISYNQGKYSNPEYDKLVKSASVDNATKPAERWADMLAAEKILLDEAGLIPLYQKAEAHLRSAKIKGVVVNSAGAQYDYKWAYIE</sequence>
<evidence type="ECO:0000256" key="1">
    <source>
        <dbReference type="ARBA" id="ARBA00004193"/>
    </source>
</evidence>